<dbReference type="InterPro" id="IPR021424">
    <property type="entry name" value="PorA"/>
</dbReference>
<accession>A0A7W3RC83</accession>
<name>A0A7W3RC83_9ACTN</name>
<protein>
    <recommendedName>
        <fullName evidence="4">DUF3068 domain-containing protein</fullName>
    </recommendedName>
</protein>
<dbReference type="Proteomes" id="UP000539313">
    <property type="component" value="Unassembled WGS sequence"/>
</dbReference>
<reference evidence="2 3" key="1">
    <citation type="submission" date="2020-08" db="EMBL/GenBank/DDBJ databases">
        <title>Sequencing the genomes of 1000 actinobacteria strains.</title>
        <authorList>
            <person name="Klenk H.-P."/>
        </authorList>
    </citation>
    <scope>NUCLEOTIDE SEQUENCE [LARGE SCALE GENOMIC DNA]</scope>
    <source>
        <strain evidence="2 3">DSM 45823</strain>
    </source>
</reference>
<dbReference type="AlphaFoldDB" id="A0A7W3RC83"/>
<organism evidence="2 3">
    <name type="scientific">Thermomonospora cellulosilytica</name>
    <dbReference type="NCBI Taxonomy" id="1411118"/>
    <lineage>
        <taxon>Bacteria</taxon>
        <taxon>Bacillati</taxon>
        <taxon>Actinomycetota</taxon>
        <taxon>Actinomycetes</taxon>
        <taxon>Streptosporangiales</taxon>
        <taxon>Thermomonosporaceae</taxon>
        <taxon>Thermomonospora</taxon>
    </lineage>
</organism>
<evidence type="ECO:0000256" key="1">
    <source>
        <dbReference type="SAM" id="MobiDB-lite"/>
    </source>
</evidence>
<feature type="region of interest" description="Disordered" evidence="1">
    <location>
        <begin position="309"/>
        <end position="349"/>
    </location>
</feature>
<evidence type="ECO:0000313" key="3">
    <source>
        <dbReference type="Proteomes" id="UP000539313"/>
    </source>
</evidence>
<comment type="caution">
    <text evidence="2">The sequence shown here is derived from an EMBL/GenBank/DDBJ whole genome shotgun (WGS) entry which is preliminary data.</text>
</comment>
<sequence>MRRPLGLVLVGLGSFLLALAPMSYFYLAGQLVRAPLNHYQSTELEARGARYYDLLTREVRTGATLGAVNTVRGDTRANQGDDGIAVWDSITEIYDKDLKKQVEFQTYRIAFDRRSGLLVNCCGSHVGGDTKVRMSGYGLLFPLGNVDRRDYPFFDMTTRQAVPMRFEAEENVHGLRAYRFVQQVPRTRVARLDMRPTGEMLGIAGQERRTFKVDRYFSATIRVWVDPRTGIPVKHEQNISSTVETEDGRGKMVVAQAGLVTVDRDQRRNVNESNEYAFRRNLVQRVLPAGGLAAGLVLLLTGALLARRGDDSAADDDDAPAPQSRPGVIRKPDGRFGTASRSGRGPVAP</sequence>
<dbReference type="RefSeq" id="WP_182708272.1">
    <property type="nucleotide sequence ID" value="NZ_JACJII010000001.1"/>
</dbReference>
<evidence type="ECO:0008006" key="4">
    <source>
        <dbReference type="Google" id="ProtNLM"/>
    </source>
</evidence>
<keyword evidence="3" id="KW-1185">Reference proteome</keyword>
<proteinExistence type="predicted"/>
<evidence type="ECO:0000313" key="2">
    <source>
        <dbReference type="EMBL" id="MBA9007832.1"/>
    </source>
</evidence>
<dbReference type="EMBL" id="JACJII010000001">
    <property type="protein sequence ID" value="MBA9007832.1"/>
    <property type="molecule type" value="Genomic_DNA"/>
</dbReference>
<gene>
    <name evidence="2" type="ORF">HNR21_006714</name>
</gene>
<dbReference type="Pfam" id="PF11271">
    <property type="entry name" value="PorA"/>
    <property type="match status" value="1"/>
</dbReference>